<dbReference type="Pfam" id="PF10986">
    <property type="entry name" value="ZrgA"/>
    <property type="match status" value="1"/>
</dbReference>
<feature type="compositionally biased region" description="Basic and acidic residues" evidence="1">
    <location>
        <begin position="61"/>
        <end position="72"/>
    </location>
</feature>
<protein>
    <recommendedName>
        <fullName evidence="5">DUF2796 domain-containing protein</fullName>
    </recommendedName>
</protein>
<accession>A0A0M2V9D2</accession>
<dbReference type="InterPro" id="IPR021253">
    <property type="entry name" value="ZrgA-like"/>
</dbReference>
<dbReference type="OrthoDB" id="7346546at2"/>
<feature type="region of interest" description="Disordered" evidence="1">
    <location>
        <begin position="32"/>
        <end position="77"/>
    </location>
</feature>
<feature type="chain" id="PRO_5005644469" description="DUF2796 domain-containing protein" evidence="2">
    <location>
        <begin position="32"/>
        <end position="219"/>
    </location>
</feature>
<dbReference type="RefSeq" id="WP_046555725.1">
    <property type="nucleotide sequence ID" value="NZ_LAHO01000001.1"/>
</dbReference>
<comment type="caution">
    <text evidence="3">The sequence shown here is derived from an EMBL/GenBank/DDBJ whole genome shotgun (WGS) entry which is preliminary data.</text>
</comment>
<keyword evidence="2" id="KW-0732">Signal</keyword>
<evidence type="ECO:0000313" key="4">
    <source>
        <dbReference type="Proteomes" id="UP000034228"/>
    </source>
</evidence>
<evidence type="ECO:0000313" key="3">
    <source>
        <dbReference type="EMBL" id="KKO47196.1"/>
    </source>
</evidence>
<dbReference type="EMBL" id="LAHO01000001">
    <property type="protein sequence ID" value="KKO47196.1"/>
    <property type="molecule type" value="Genomic_DNA"/>
</dbReference>
<organism evidence="3 4">
    <name type="scientific">Arsukibacterium ikkense</name>
    <dbReference type="NCBI Taxonomy" id="336831"/>
    <lineage>
        <taxon>Bacteria</taxon>
        <taxon>Pseudomonadati</taxon>
        <taxon>Pseudomonadota</taxon>
        <taxon>Gammaproteobacteria</taxon>
        <taxon>Chromatiales</taxon>
        <taxon>Chromatiaceae</taxon>
        <taxon>Arsukibacterium</taxon>
    </lineage>
</organism>
<dbReference type="Proteomes" id="UP000034228">
    <property type="component" value="Unassembled WGS sequence"/>
</dbReference>
<keyword evidence="4" id="KW-1185">Reference proteome</keyword>
<feature type="compositionally biased region" description="Basic and acidic residues" evidence="1">
    <location>
        <begin position="34"/>
        <end position="48"/>
    </location>
</feature>
<dbReference type="PATRIC" id="fig|336831.14.peg.2340"/>
<reference evidence="3 4" key="1">
    <citation type="submission" date="2015-03" db="EMBL/GenBank/DDBJ databases">
        <title>Draft genome sequences of two protease-producing strains of Arsukibacterium isolated from two cold and alkaline environments.</title>
        <authorList>
            <person name="Lylloff J.E."/>
            <person name="Skov L.B."/>
            <person name="Jepsen M."/>
            <person name="Hallin P.F."/>
            <person name="Sorensen S.J."/>
            <person name="Stougaard P."/>
            <person name="Glaring M.A."/>
        </authorList>
    </citation>
    <scope>NUCLEOTIDE SEQUENCE [LARGE SCALE GENOMIC DNA]</scope>
    <source>
        <strain evidence="3 4">GCM72</strain>
    </source>
</reference>
<dbReference type="AlphaFoldDB" id="A0A0M2V9D2"/>
<sequence length="219" mass="23950">MSTLRLSAVVCSYLNVMAIGALLLAAPASVAQQHADDHHHKAQPEHQHDHKHKHDQAPQQHQHEHDHEHDDFSSPGAHVHGQATLTIVLEGNEAMLALQSAAYNIVGFEHTPTTAEQRQEIAVALDVLRQGKWFAINSQAGCDLTDADANTDLTSSVATQHADFYANISLICQQPARFNELTVTLFNLVPSLERVSVQWVINGQQGATNLSLANNKVAF</sequence>
<proteinExistence type="predicted"/>
<name>A0A0M2V9D2_9GAMM</name>
<evidence type="ECO:0000256" key="1">
    <source>
        <dbReference type="SAM" id="MobiDB-lite"/>
    </source>
</evidence>
<evidence type="ECO:0008006" key="5">
    <source>
        <dbReference type="Google" id="ProtNLM"/>
    </source>
</evidence>
<dbReference type="STRING" id="336831.WG68_00655"/>
<evidence type="ECO:0000256" key="2">
    <source>
        <dbReference type="SAM" id="SignalP"/>
    </source>
</evidence>
<gene>
    <name evidence="3" type="ORF">WG68_00655</name>
</gene>
<feature type="signal peptide" evidence="2">
    <location>
        <begin position="1"/>
        <end position="31"/>
    </location>
</feature>